<feature type="compositionally biased region" description="Polar residues" evidence="5">
    <location>
        <begin position="41"/>
        <end position="58"/>
    </location>
</feature>
<evidence type="ECO:0000313" key="8">
    <source>
        <dbReference type="Proteomes" id="UP000262825"/>
    </source>
</evidence>
<dbReference type="GO" id="GO:0016020">
    <property type="term" value="C:membrane"/>
    <property type="evidence" value="ECO:0007669"/>
    <property type="project" value="UniProtKB-SubCell"/>
</dbReference>
<dbReference type="EMBL" id="UFAJ01000104">
    <property type="protein sequence ID" value="SSD59192.1"/>
    <property type="molecule type" value="Genomic_DNA"/>
</dbReference>
<dbReference type="Proteomes" id="UP000262825">
    <property type="component" value="Unassembled WGS sequence"/>
</dbReference>
<dbReference type="InterPro" id="IPR031430">
    <property type="entry name" value="Osw5"/>
</dbReference>
<evidence type="ECO:0000256" key="1">
    <source>
        <dbReference type="ARBA" id="ARBA00004370"/>
    </source>
</evidence>
<name>A0A376B3K1_9ASCO</name>
<comment type="subcellular location">
    <subcellularLocation>
        <location evidence="1">Membrane</location>
    </subcellularLocation>
</comment>
<feature type="transmembrane region" description="Helical" evidence="6">
    <location>
        <begin position="270"/>
        <end position="290"/>
    </location>
</feature>
<sequence length="452" mass="51506">MFPLDQKKCIKDKQKSTNLLLSIKNSLKPNELHKHKKQIVKSSINSKPQNNHSSTNNIDVVPTEVHDLQSTNPRALKKQDCDKELAEQCNYYIDNFETRKNYSSENGFQDPGRSFTYNESKSSVLIQNYDYLDTCNQKLIIDTTPSNNNDDDTSVSNISSRGLESDSTSSALVSVFIDQDSQLQESADDIATLVYRLKYPKKFDKSSKKSKESKSEKLLFYISDIVSKLSEKLNSFLILSFIWLTVKFPINNNNNNNLFAVYSQVHPYNALLIVSFSLIFLTPLFIFFSLMLIVSALYFTIYFILFVIVASIAALFVGPLMIISSFFAMNVVLFGFLSNLFYQGAQFIYERFVFILQNLLKRMAEQIPPNGAHKLSSSSPAVTHSKANIQTYTDNFNRKFTTLFKFFKKDATLNDEAVNEQYYPTQQPQPSTVNIVDAEVTPDVVNDVTIIH</sequence>
<evidence type="ECO:0000256" key="6">
    <source>
        <dbReference type="SAM" id="Phobius"/>
    </source>
</evidence>
<feature type="transmembrane region" description="Helical" evidence="6">
    <location>
        <begin position="322"/>
        <end position="342"/>
    </location>
</feature>
<feature type="transmembrane region" description="Helical" evidence="6">
    <location>
        <begin position="297"/>
        <end position="316"/>
    </location>
</feature>
<accession>A0A376B3K1</accession>
<gene>
    <name evidence="7" type="ORF">SCODWIG_00953</name>
</gene>
<feature type="region of interest" description="Disordered" evidence="5">
    <location>
        <begin position="142"/>
        <end position="164"/>
    </location>
</feature>
<keyword evidence="3 6" id="KW-1133">Transmembrane helix</keyword>
<evidence type="ECO:0000256" key="5">
    <source>
        <dbReference type="SAM" id="MobiDB-lite"/>
    </source>
</evidence>
<protein>
    <submittedName>
        <fullName evidence="7">Uncharacterized protein</fullName>
    </submittedName>
</protein>
<feature type="compositionally biased region" description="Low complexity" evidence="5">
    <location>
        <begin position="142"/>
        <end position="160"/>
    </location>
</feature>
<dbReference type="AlphaFoldDB" id="A0A376B3K1"/>
<proteinExistence type="predicted"/>
<keyword evidence="8" id="KW-1185">Reference proteome</keyword>
<evidence type="ECO:0000313" key="7">
    <source>
        <dbReference type="EMBL" id="SSD59192.1"/>
    </source>
</evidence>
<keyword evidence="4 6" id="KW-0472">Membrane</keyword>
<feature type="transmembrane region" description="Helical" evidence="6">
    <location>
        <begin position="233"/>
        <end position="250"/>
    </location>
</feature>
<evidence type="ECO:0000256" key="2">
    <source>
        <dbReference type="ARBA" id="ARBA00022692"/>
    </source>
</evidence>
<organism evidence="7 8">
    <name type="scientific">Saccharomycodes ludwigii</name>
    <dbReference type="NCBI Taxonomy" id="36035"/>
    <lineage>
        <taxon>Eukaryota</taxon>
        <taxon>Fungi</taxon>
        <taxon>Dikarya</taxon>
        <taxon>Ascomycota</taxon>
        <taxon>Saccharomycotina</taxon>
        <taxon>Saccharomycetes</taxon>
        <taxon>Saccharomycodales</taxon>
        <taxon>Saccharomycodaceae</taxon>
        <taxon>Saccharomycodes</taxon>
    </lineage>
</organism>
<evidence type="ECO:0000256" key="3">
    <source>
        <dbReference type="ARBA" id="ARBA00022989"/>
    </source>
</evidence>
<evidence type="ECO:0000256" key="4">
    <source>
        <dbReference type="ARBA" id="ARBA00023136"/>
    </source>
</evidence>
<feature type="region of interest" description="Disordered" evidence="5">
    <location>
        <begin position="41"/>
        <end position="74"/>
    </location>
</feature>
<reference evidence="8" key="1">
    <citation type="submission" date="2018-06" db="EMBL/GenBank/DDBJ databases">
        <authorList>
            <person name="Guldener U."/>
        </authorList>
    </citation>
    <scope>NUCLEOTIDE SEQUENCE [LARGE SCALE GENOMIC DNA]</scope>
    <source>
        <strain evidence="8">UTAD17</strain>
    </source>
</reference>
<dbReference type="VEuPathDB" id="FungiDB:SCODWIG_00953"/>
<keyword evidence="2 6" id="KW-0812">Transmembrane</keyword>
<dbReference type="Pfam" id="PF17062">
    <property type="entry name" value="Osw5"/>
    <property type="match status" value="1"/>
</dbReference>